<sequence length="198" mass="22161">MKKLLGLATIFLLLSFTVKDSRLDNTRVYLATESTLTISGTSNINAFQCLFNTEKIAAPIPLRFTKIGNTHFFKEATLLLDNDGFNCGSRFINKDFHSLLQSKKYPTIQLELKKLAPIENTRKTLNALVEIQIAEHTNAYQIPVSYTKSKKLGVSGELALSLGDFKLKAPKKALGLIVVHDTIRINFDLKLNMDTVSR</sequence>
<feature type="domain" description="Lipid/polyisoprenoid-binding YceI-like" evidence="1">
    <location>
        <begin position="79"/>
        <end position="190"/>
    </location>
</feature>
<evidence type="ECO:0000313" key="2">
    <source>
        <dbReference type="EMBL" id="SHI63205.1"/>
    </source>
</evidence>
<proteinExistence type="predicted"/>
<evidence type="ECO:0000313" key="3">
    <source>
        <dbReference type="Proteomes" id="UP000184231"/>
    </source>
</evidence>
<name>A0A1M6CQ32_9FLAO</name>
<accession>A0A1M6CQ32</accession>
<dbReference type="Proteomes" id="UP000184231">
    <property type="component" value="Unassembled WGS sequence"/>
</dbReference>
<dbReference type="Gene3D" id="2.40.128.110">
    <property type="entry name" value="Lipid/polyisoprenoid-binding, YceI-like"/>
    <property type="match status" value="1"/>
</dbReference>
<keyword evidence="3" id="KW-1185">Reference proteome</keyword>
<dbReference type="InterPro" id="IPR036761">
    <property type="entry name" value="TTHA0802/YceI-like_sf"/>
</dbReference>
<protein>
    <recommendedName>
        <fullName evidence="1">Lipid/polyisoprenoid-binding YceI-like domain-containing protein</fullName>
    </recommendedName>
</protein>
<dbReference type="STRING" id="558155.SAMN04487911_10418"/>
<gene>
    <name evidence="2" type="ORF">SAMN04487911_10418</name>
</gene>
<dbReference type="Pfam" id="PF04264">
    <property type="entry name" value="YceI"/>
    <property type="match status" value="1"/>
</dbReference>
<dbReference type="InterPro" id="IPR007372">
    <property type="entry name" value="Lipid/polyisoprenoid-bd_YceI"/>
</dbReference>
<evidence type="ECO:0000259" key="1">
    <source>
        <dbReference type="Pfam" id="PF04264"/>
    </source>
</evidence>
<dbReference type="EMBL" id="FQYX01000004">
    <property type="protein sequence ID" value="SHI63205.1"/>
    <property type="molecule type" value="Genomic_DNA"/>
</dbReference>
<dbReference type="RefSeq" id="WP_072763263.1">
    <property type="nucleotide sequence ID" value="NZ_FQYX01000004.1"/>
</dbReference>
<organism evidence="2 3">
    <name type="scientific">Arenibacter nanhaiticus</name>
    <dbReference type="NCBI Taxonomy" id="558155"/>
    <lineage>
        <taxon>Bacteria</taxon>
        <taxon>Pseudomonadati</taxon>
        <taxon>Bacteroidota</taxon>
        <taxon>Flavobacteriia</taxon>
        <taxon>Flavobacteriales</taxon>
        <taxon>Flavobacteriaceae</taxon>
        <taxon>Arenibacter</taxon>
    </lineage>
</organism>
<dbReference type="AlphaFoldDB" id="A0A1M6CQ32"/>
<dbReference type="OrthoDB" id="1121590at2"/>
<reference evidence="3" key="1">
    <citation type="submission" date="2016-11" db="EMBL/GenBank/DDBJ databases">
        <authorList>
            <person name="Varghese N."/>
            <person name="Submissions S."/>
        </authorList>
    </citation>
    <scope>NUCLEOTIDE SEQUENCE [LARGE SCALE GENOMIC DNA]</scope>
    <source>
        <strain evidence="3">CGMCC 1.8863</strain>
    </source>
</reference>
<dbReference type="SUPFAM" id="SSF101874">
    <property type="entry name" value="YceI-like"/>
    <property type="match status" value="1"/>
</dbReference>